<dbReference type="Gene3D" id="3.40.50.12470">
    <property type="match status" value="1"/>
</dbReference>
<dbReference type="SMART" id="SM00861">
    <property type="entry name" value="Transket_pyr"/>
    <property type="match status" value="1"/>
</dbReference>
<dbReference type="InterPro" id="IPR029061">
    <property type="entry name" value="THDP-binding"/>
</dbReference>
<name>A0A6J6PX29_9ZZZZ</name>
<protein>
    <submittedName>
        <fullName evidence="7">Unannotated protein</fullName>
    </submittedName>
</protein>
<dbReference type="NCBIfam" id="NF008907">
    <property type="entry name" value="PRK12270.1"/>
    <property type="match status" value="1"/>
</dbReference>
<feature type="coiled-coil region" evidence="4">
    <location>
        <begin position="520"/>
        <end position="547"/>
    </location>
</feature>
<dbReference type="GO" id="GO:0030976">
    <property type="term" value="F:thiamine pyrophosphate binding"/>
    <property type="evidence" value="ECO:0007669"/>
    <property type="project" value="InterPro"/>
</dbReference>
<evidence type="ECO:0000256" key="3">
    <source>
        <dbReference type="ARBA" id="ARBA00023052"/>
    </source>
</evidence>
<dbReference type="Pfam" id="PF16870">
    <property type="entry name" value="OxoGdeHyase_C"/>
    <property type="match status" value="1"/>
</dbReference>
<dbReference type="PIRSF" id="PIRSF000157">
    <property type="entry name" value="Oxoglu_dh_E1"/>
    <property type="match status" value="1"/>
</dbReference>
<keyword evidence="3" id="KW-0786">Thiamine pyrophosphate</keyword>
<keyword evidence="2" id="KW-0560">Oxidoreductase</keyword>
<evidence type="ECO:0000313" key="7">
    <source>
        <dbReference type="EMBL" id="CAB4703146.1"/>
    </source>
</evidence>
<dbReference type="GO" id="GO:0005829">
    <property type="term" value="C:cytosol"/>
    <property type="evidence" value="ECO:0007669"/>
    <property type="project" value="TreeGrafter"/>
</dbReference>
<dbReference type="GO" id="GO:0006099">
    <property type="term" value="P:tricarboxylic acid cycle"/>
    <property type="evidence" value="ECO:0007669"/>
    <property type="project" value="TreeGrafter"/>
</dbReference>
<dbReference type="Gene3D" id="3.40.50.970">
    <property type="match status" value="1"/>
</dbReference>
<feature type="domain" description="Transketolase-like pyrimidine-binding" evidence="6">
    <location>
        <begin position="618"/>
        <end position="811"/>
    </location>
</feature>
<dbReference type="CDD" id="cd02016">
    <property type="entry name" value="TPP_E1_OGDC_like"/>
    <property type="match status" value="1"/>
</dbReference>
<evidence type="ECO:0000256" key="5">
    <source>
        <dbReference type="SAM" id="MobiDB-lite"/>
    </source>
</evidence>
<dbReference type="NCBIfam" id="NF006914">
    <property type="entry name" value="PRK09404.1"/>
    <property type="match status" value="1"/>
</dbReference>
<keyword evidence="4" id="KW-0175">Coiled coil</keyword>
<dbReference type="InterPro" id="IPR011603">
    <property type="entry name" value="2oxoglutarate_DH_E1"/>
</dbReference>
<dbReference type="Gene3D" id="1.10.287.1150">
    <property type="entry name" value="TPP helical domain"/>
    <property type="match status" value="1"/>
</dbReference>
<dbReference type="InterPro" id="IPR001017">
    <property type="entry name" value="DH_E1"/>
</dbReference>
<feature type="region of interest" description="Disordered" evidence="5">
    <location>
        <begin position="62"/>
        <end position="81"/>
    </location>
</feature>
<dbReference type="Gene3D" id="3.40.50.11610">
    <property type="entry name" value="Multifunctional 2-oxoglutarate metabolism enzyme, C-terminal domain"/>
    <property type="match status" value="1"/>
</dbReference>
<dbReference type="FunFam" id="3.40.50.970:FF:000036">
    <property type="entry name" value="2-oxoglutarate dehydrogenase E1 component"/>
    <property type="match status" value="1"/>
</dbReference>
<organism evidence="7">
    <name type="scientific">freshwater metagenome</name>
    <dbReference type="NCBI Taxonomy" id="449393"/>
    <lineage>
        <taxon>unclassified sequences</taxon>
        <taxon>metagenomes</taxon>
        <taxon>ecological metagenomes</taxon>
    </lineage>
</organism>
<comment type="cofactor">
    <cofactor evidence="1">
        <name>thiamine diphosphate</name>
        <dbReference type="ChEBI" id="CHEBI:58937"/>
    </cofactor>
</comment>
<dbReference type="EMBL" id="CAEZXP010000005">
    <property type="protein sequence ID" value="CAB4703146.1"/>
    <property type="molecule type" value="Genomic_DNA"/>
</dbReference>
<dbReference type="InterPro" id="IPR005475">
    <property type="entry name" value="Transketolase-like_Pyr-bd"/>
</dbReference>
<reference evidence="7" key="1">
    <citation type="submission" date="2020-05" db="EMBL/GenBank/DDBJ databases">
        <authorList>
            <person name="Chiriac C."/>
            <person name="Salcher M."/>
            <person name="Ghai R."/>
            <person name="Kavagutti S V."/>
        </authorList>
    </citation>
    <scope>NUCLEOTIDE SEQUENCE</scope>
</reference>
<evidence type="ECO:0000259" key="6">
    <source>
        <dbReference type="SMART" id="SM00861"/>
    </source>
</evidence>
<dbReference type="AlphaFoldDB" id="A0A6J6PX29"/>
<dbReference type="InterPro" id="IPR042179">
    <property type="entry name" value="KGD_C_sf"/>
</dbReference>
<gene>
    <name evidence="7" type="ORF">UFOPK2399_01487</name>
</gene>
<sequence length="958" mass="104670">MRDVDGLNAGYAGLLLEEYLDNPEAVPPEWRALFESGSEEILAALPGLRRLIEGAAAPANGHVPIEAAPTGAQPADADTADVKPAEAPAVDTQPPARDDALLGAVAAAMALVKAHRMHGHLAARLDPLGADPLGDPALDPLRLEPRLTLELQERIPASVLRVATPGRTLADVIPQLRETYCGTTAYEIEHISDHEQRVWLRQAIESRRFRRVFNPDEKRALYRRLCEVEGFERYLRRAFIGQKQFSLEGVDALIPMLDETIALAAAEGAREIVLGMAHRGRLNVLAHTLEVPYEKILREFEGERQIEAVAADAEGGTGDVKYHLGARGTRQTASGELGVTLSANPSHLEAVNPVVEGRTRAEQTVRSTGAAAHDPRVAMPVLLHGDAAFAGQGIVAETLNLYALDGYSTGGTLHIITNNQVGFTTEPPQSRSTRHSSDLAKGFDVPIIHVNADDPEAALAAVDLALAYRTRFGHDVVIDLVGYRRLGHNEQDEPAYTQPLMVEQIAAHPTVREIYGQQLIAEAVMTNAEAEAQVGAAEARLREAHGRLKASFPTEIPAKSGDDHVPVKSEHVVVTSVAEDRLRTLADELHRVPNDFTVHPKLERQLEKRLAALDTGGIDWGGAEALAFGSLILDGIPVRLTGQDSERGTFSHRHLVLHDVHTGEEFVPMQSLADAQASFEVHNSPLSEYACLGFEYGYSAAAPEALVLWEAQFGDFANGAQIITDQFISAGLAKWRQTTRLTMLLPHGYEGNGPEHSSARLERFLQLTAQDNLRIAVPTTAAQYFHLLRRQAGDPSARPLIVMTPKGLLRLPEATSALTDLTDGWFHPLLDARAPERPNTRRLVLCAGKVYYNIASHALFPTARRVAVARLEQLYPFPLDAARELIASYPALEEIVWAQEEPQNMGAWRSIRHRLEEAAGGIPVRYVGRPWRASTAEGYPTAHVHEQERIARTALTLD</sequence>
<dbReference type="PANTHER" id="PTHR23152">
    <property type="entry name" value="2-OXOGLUTARATE DEHYDROGENASE"/>
    <property type="match status" value="1"/>
</dbReference>
<dbReference type="SUPFAM" id="SSF52518">
    <property type="entry name" value="Thiamin diphosphate-binding fold (THDP-binding)"/>
    <property type="match status" value="2"/>
</dbReference>
<dbReference type="NCBIfam" id="TIGR00239">
    <property type="entry name" value="2oxo_dh_E1"/>
    <property type="match status" value="1"/>
</dbReference>
<dbReference type="InterPro" id="IPR031717">
    <property type="entry name" value="ODO-1/KGD_C"/>
</dbReference>
<dbReference type="Pfam" id="PF00676">
    <property type="entry name" value="E1_dh"/>
    <property type="match status" value="1"/>
</dbReference>
<dbReference type="Pfam" id="PF02779">
    <property type="entry name" value="Transket_pyr"/>
    <property type="match status" value="1"/>
</dbReference>
<dbReference type="GO" id="GO:0004591">
    <property type="term" value="F:oxoglutarate dehydrogenase (succinyl-transferring) activity"/>
    <property type="evidence" value="ECO:0007669"/>
    <property type="project" value="TreeGrafter"/>
</dbReference>
<evidence type="ECO:0000256" key="1">
    <source>
        <dbReference type="ARBA" id="ARBA00001964"/>
    </source>
</evidence>
<dbReference type="PANTHER" id="PTHR23152:SF4">
    <property type="entry name" value="2-OXOADIPATE DEHYDROGENASE COMPLEX COMPONENT E1"/>
    <property type="match status" value="1"/>
</dbReference>
<accession>A0A6J6PX29</accession>
<dbReference type="GO" id="GO:0045252">
    <property type="term" value="C:oxoglutarate dehydrogenase complex"/>
    <property type="evidence" value="ECO:0007669"/>
    <property type="project" value="TreeGrafter"/>
</dbReference>
<evidence type="ECO:0000256" key="4">
    <source>
        <dbReference type="SAM" id="Coils"/>
    </source>
</evidence>
<evidence type="ECO:0000256" key="2">
    <source>
        <dbReference type="ARBA" id="ARBA00023002"/>
    </source>
</evidence>
<proteinExistence type="predicted"/>